<name>A0A1F7Y104_9BACT</name>
<accession>A0A1F7Y104</accession>
<dbReference type="Proteomes" id="UP000178419">
    <property type="component" value="Unassembled WGS sequence"/>
</dbReference>
<dbReference type="AlphaFoldDB" id="A0A1F7Y104"/>
<evidence type="ECO:0000313" key="1">
    <source>
        <dbReference type="EMBL" id="OGM20973.1"/>
    </source>
</evidence>
<proteinExistence type="predicted"/>
<sequence>MMKPVLIRIPEEEYELYKELAREKGISVAEFLRKSARKVAKVKVKKSKKYSIFDLGTKIVFKGGPKDGAVNHDKYYYEFEERKMKKYFDKYFKKKKSSKK</sequence>
<reference evidence="1 2" key="1">
    <citation type="journal article" date="2016" name="Nat. Commun.">
        <title>Thousands of microbial genomes shed light on interconnected biogeochemical processes in an aquifer system.</title>
        <authorList>
            <person name="Anantharaman K."/>
            <person name="Brown C.T."/>
            <person name="Hug L.A."/>
            <person name="Sharon I."/>
            <person name="Castelle C.J."/>
            <person name="Probst A.J."/>
            <person name="Thomas B.C."/>
            <person name="Singh A."/>
            <person name="Wilkins M.J."/>
            <person name="Karaoz U."/>
            <person name="Brodie E.L."/>
            <person name="Williams K.H."/>
            <person name="Hubbard S.S."/>
            <person name="Banfield J.F."/>
        </authorList>
    </citation>
    <scope>NUCLEOTIDE SEQUENCE [LARGE SCALE GENOMIC DNA]</scope>
</reference>
<gene>
    <name evidence="1" type="ORF">A2714_02230</name>
</gene>
<protein>
    <submittedName>
        <fullName evidence="1">Uncharacterized protein</fullName>
    </submittedName>
</protein>
<dbReference type="EMBL" id="MGGE01000030">
    <property type="protein sequence ID" value="OGM20973.1"/>
    <property type="molecule type" value="Genomic_DNA"/>
</dbReference>
<evidence type="ECO:0000313" key="2">
    <source>
        <dbReference type="Proteomes" id="UP000178419"/>
    </source>
</evidence>
<organism evidence="1 2">
    <name type="scientific">Candidatus Woesebacteria bacterium RIFCSPHIGHO2_01_FULL_38_9</name>
    <dbReference type="NCBI Taxonomy" id="1802492"/>
    <lineage>
        <taxon>Bacteria</taxon>
        <taxon>Candidatus Woeseibacteriota</taxon>
    </lineage>
</organism>
<comment type="caution">
    <text evidence="1">The sequence shown here is derived from an EMBL/GenBank/DDBJ whole genome shotgun (WGS) entry which is preliminary data.</text>
</comment>